<evidence type="ECO:0008006" key="3">
    <source>
        <dbReference type="Google" id="ProtNLM"/>
    </source>
</evidence>
<dbReference type="RefSeq" id="WP_303739379.1">
    <property type="nucleotide sequence ID" value="NZ_SUTK01000043.1"/>
</dbReference>
<reference evidence="1" key="1">
    <citation type="submission" date="2019-04" db="EMBL/GenBank/DDBJ databases">
        <title>Evolution of Biomass-Degrading Anaerobic Consortia Revealed by Metagenomics.</title>
        <authorList>
            <person name="Peng X."/>
        </authorList>
    </citation>
    <scope>NUCLEOTIDE SEQUENCE</scope>
    <source>
        <strain evidence="1">SIG18</strain>
    </source>
</reference>
<evidence type="ECO:0000313" key="1">
    <source>
        <dbReference type="EMBL" id="MBE6502288.1"/>
    </source>
</evidence>
<dbReference type="AlphaFoldDB" id="A0A8T3VHX5"/>
<dbReference type="Gene3D" id="2.60.40.10">
    <property type="entry name" value="Immunoglobulins"/>
    <property type="match status" value="1"/>
</dbReference>
<dbReference type="EMBL" id="SUTK01000043">
    <property type="protein sequence ID" value="MBE6502288.1"/>
    <property type="molecule type" value="Genomic_DNA"/>
</dbReference>
<name>A0A8T3VHX5_9EURY</name>
<dbReference type="Proteomes" id="UP000783037">
    <property type="component" value="Unassembled WGS sequence"/>
</dbReference>
<comment type="caution">
    <text evidence="1">The sequence shown here is derived from an EMBL/GenBank/DDBJ whole genome shotgun (WGS) entry which is preliminary data.</text>
</comment>
<sequence>MTLVFMLSVSAVAAVDSNSTDDIIAGEVDEEPPSSDVRVLSANENATDPVGNNVDSLAGDDVSMYYNGDSSNQGNLSSDESALLLASDAGNVSLSADSNPEAYEVPASNGNSLISAVDAQPLVTGNDISKTYKSSTQYTATFLNSDGTPLKNTDVKFILNGKTYTKKTDSKGVARLELDLNVGNYVVYAVHPNGTNISNKIVVKHSVTASNLDKHYKSSKKFTATFYGTDGKVLAKKYIKFKYDGKTYKVKTNKKGKAQLAINSAPGTYKIVSINTVTGEKVTNTVKVSPTLYAKKISGFSGRTYKYKVTLYKDEKLSAKNKVTVYINGVKKKIKTNSKGVAAVKFKLNKGNYKFTAVDPYTGYKIKTKVTIKLTPIKAKNIGAIAGQKSSFYLRLYKQDGQVAKKTDVKITLNGVSKVVKTTSNGYAHVNFQFPVGKYSIVCEDLESGYKATYQISVVEDKMSVSYDKYGVSSDGKTILAIGRPSAPGEESKYGYTWYMTEFERTCPYCGSHDLYWDVFWSGNEYDEVGIFPATGRREPGSTEGMIFCDHCDADFSVFGLEHIYSNPKKLTVVYGPVKSSKEAAYKLKSGTYVR</sequence>
<proteinExistence type="predicted"/>
<evidence type="ECO:0000313" key="2">
    <source>
        <dbReference type="Proteomes" id="UP000783037"/>
    </source>
</evidence>
<gene>
    <name evidence="1" type="ORF">E7Z79_07585</name>
</gene>
<organism evidence="1 2">
    <name type="scientific">Methanobrevibacter thaueri</name>
    <dbReference type="NCBI Taxonomy" id="190975"/>
    <lineage>
        <taxon>Archaea</taxon>
        <taxon>Methanobacteriati</taxon>
        <taxon>Methanobacteriota</taxon>
        <taxon>Methanomada group</taxon>
        <taxon>Methanobacteria</taxon>
        <taxon>Methanobacteriales</taxon>
        <taxon>Methanobacteriaceae</taxon>
        <taxon>Methanobrevibacter</taxon>
    </lineage>
</organism>
<dbReference type="InterPro" id="IPR013783">
    <property type="entry name" value="Ig-like_fold"/>
</dbReference>
<accession>A0A8T3VHX5</accession>
<protein>
    <recommendedName>
        <fullName evidence="3">Bacterial Ig-like domain (Group 1)</fullName>
    </recommendedName>
</protein>